<feature type="region of interest" description="Disordered" evidence="1">
    <location>
        <begin position="56"/>
        <end position="77"/>
    </location>
</feature>
<dbReference type="KEGG" id="amus:LMH87_007502"/>
<proteinExistence type="predicted"/>
<dbReference type="AlphaFoldDB" id="A0A9W8UU37"/>
<name>A0A9W8UU37_AKAMU</name>
<dbReference type="Proteomes" id="UP001144673">
    <property type="component" value="Chromosome 1"/>
</dbReference>
<dbReference type="GeneID" id="80894661"/>
<evidence type="ECO:0000256" key="1">
    <source>
        <dbReference type="SAM" id="MobiDB-lite"/>
    </source>
</evidence>
<evidence type="ECO:0000313" key="3">
    <source>
        <dbReference type="Proteomes" id="UP001144673"/>
    </source>
</evidence>
<protein>
    <submittedName>
        <fullName evidence="2">Uncharacterized protein</fullName>
    </submittedName>
</protein>
<reference evidence="2" key="1">
    <citation type="journal article" date="2023" name="Access Microbiol">
        <title>De-novo genome assembly for Akanthomyces muscarius, a biocontrol agent of insect agricultural pests.</title>
        <authorList>
            <person name="Erdos Z."/>
            <person name="Studholme D.J."/>
            <person name="Raymond B."/>
            <person name="Sharma M."/>
        </authorList>
    </citation>
    <scope>NUCLEOTIDE SEQUENCE</scope>
    <source>
        <strain evidence="2">Ve6</strain>
    </source>
</reference>
<organism evidence="2 3">
    <name type="scientific">Akanthomyces muscarius</name>
    <name type="common">Entomopathogenic fungus</name>
    <name type="synonym">Lecanicillium muscarium</name>
    <dbReference type="NCBI Taxonomy" id="2231603"/>
    <lineage>
        <taxon>Eukaryota</taxon>
        <taxon>Fungi</taxon>
        <taxon>Dikarya</taxon>
        <taxon>Ascomycota</taxon>
        <taxon>Pezizomycotina</taxon>
        <taxon>Sordariomycetes</taxon>
        <taxon>Hypocreomycetidae</taxon>
        <taxon>Hypocreales</taxon>
        <taxon>Cordycipitaceae</taxon>
        <taxon>Akanthomyces</taxon>
    </lineage>
</organism>
<accession>A0A9W8UU37</accession>
<comment type="caution">
    <text evidence="2">The sequence shown here is derived from an EMBL/GenBank/DDBJ whole genome shotgun (WGS) entry which is preliminary data.</text>
</comment>
<evidence type="ECO:0000313" key="2">
    <source>
        <dbReference type="EMBL" id="KAJ4165893.1"/>
    </source>
</evidence>
<dbReference type="RefSeq" id="XP_056060808.1">
    <property type="nucleotide sequence ID" value="XM_056192604.1"/>
</dbReference>
<gene>
    <name evidence="2" type="ORF">LMH87_007502</name>
</gene>
<keyword evidence="3" id="KW-1185">Reference proteome</keyword>
<dbReference type="EMBL" id="JAJHUN010000001">
    <property type="protein sequence ID" value="KAJ4165893.1"/>
    <property type="molecule type" value="Genomic_DNA"/>
</dbReference>
<sequence length="77" mass="8621">MFSHNARNPGVDLRTLRYINALNVTFDPLVGEIRRRIFHRIWIDVRDAHCGAALRENLGRGETDSAGTTSDAKDAAQ</sequence>